<proteinExistence type="predicted"/>
<dbReference type="EMBL" id="JASSZA010000003">
    <property type="protein sequence ID" value="KAK2115232.1"/>
    <property type="molecule type" value="Genomic_DNA"/>
</dbReference>
<comment type="caution">
    <text evidence="1">The sequence shown here is derived from an EMBL/GenBank/DDBJ whole genome shotgun (WGS) entry which is preliminary data.</text>
</comment>
<accession>A0ABQ9W0R7</accession>
<sequence length="121" mass="13228">MSRHGCCDYHPLMAVEEPPIRAAGQVETPDPLSVSLMGILEACRHRPASASSLERAVQLAQGTTSPEQLQVSTHQGRKPEWLGLHCGSSHGLGTSLKNSLRLEIFPQLQTCKPNTDLTERF</sequence>
<protein>
    <submittedName>
        <fullName evidence="1">Uncharacterized protein</fullName>
    </submittedName>
</protein>
<name>A0ABQ9W0R7_SAGOE</name>
<evidence type="ECO:0000313" key="1">
    <source>
        <dbReference type="EMBL" id="KAK2115232.1"/>
    </source>
</evidence>
<keyword evidence="2" id="KW-1185">Reference proteome</keyword>
<evidence type="ECO:0000313" key="2">
    <source>
        <dbReference type="Proteomes" id="UP001266305"/>
    </source>
</evidence>
<gene>
    <name evidence="1" type="ORF">P7K49_005858</name>
</gene>
<dbReference type="Proteomes" id="UP001266305">
    <property type="component" value="Unassembled WGS sequence"/>
</dbReference>
<reference evidence="1 2" key="1">
    <citation type="submission" date="2023-05" db="EMBL/GenBank/DDBJ databases">
        <title>B98-5 Cell Line De Novo Hybrid Assembly: An Optical Mapping Approach.</title>
        <authorList>
            <person name="Kananen K."/>
            <person name="Auerbach J.A."/>
            <person name="Kautto E."/>
            <person name="Blachly J.S."/>
        </authorList>
    </citation>
    <scope>NUCLEOTIDE SEQUENCE [LARGE SCALE GENOMIC DNA]</scope>
    <source>
        <strain evidence="1">B95-8</strain>
        <tissue evidence="1">Cell line</tissue>
    </source>
</reference>
<organism evidence="1 2">
    <name type="scientific">Saguinus oedipus</name>
    <name type="common">Cotton-top tamarin</name>
    <name type="synonym">Oedipomidas oedipus</name>
    <dbReference type="NCBI Taxonomy" id="9490"/>
    <lineage>
        <taxon>Eukaryota</taxon>
        <taxon>Metazoa</taxon>
        <taxon>Chordata</taxon>
        <taxon>Craniata</taxon>
        <taxon>Vertebrata</taxon>
        <taxon>Euteleostomi</taxon>
        <taxon>Mammalia</taxon>
        <taxon>Eutheria</taxon>
        <taxon>Euarchontoglires</taxon>
        <taxon>Primates</taxon>
        <taxon>Haplorrhini</taxon>
        <taxon>Platyrrhini</taxon>
        <taxon>Cebidae</taxon>
        <taxon>Callitrichinae</taxon>
        <taxon>Saguinus</taxon>
    </lineage>
</organism>